<name>A0ABW5ZMR1_9FLAO</name>
<dbReference type="RefSeq" id="WP_194509827.1">
    <property type="nucleotide sequence ID" value="NZ_JADILU010000010.1"/>
</dbReference>
<keyword evidence="2" id="KW-1185">Reference proteome</keyword>
<gene>
    <name evidence="1" type="ORF">ACFS29_01485</name>
</gene>
<proteinExistence type="predicted"/>
<dbReference type="Proteomes" id="UP001597548">
    <property type="component" value="Unassembled WGS sequence"/>
</dbReference>
<reference evidence="2" key="1">
    <citation type="journal article" date="2019" name="Int. J. Syst. Evol. Microbiol.">
        <title>The Global Catalogue of Microorganisms (GCM) 10K type strain sequencing project: providing services to taxonomists for standard genome sequencing and annotation.</title>
        <authorList>
            <consortium name="The Broad Institute Genomics Platform"/>
            <consortium name="The Broad Institute Genome Sequencing Center for Infectious Disease"/>
            <person name="Wu L."/>
            <person name="Ma J."/>
        </authorList>
    </citation>
    <scope>NUCLEOTIDE SEQUENCE [LARGE SCALE GENOMIC DNA]</scope>
    <source>
        <strain evidence="2">KCTC 32514</strain>
    </source>
</reference>
<dbReference type="EMBL" id="JBHUOS010000001">
    <property type="protein sequence ID" value="MFD2914295.1"/>
    <property type="molecule type" value="Genomic_DNA"/>
</dbReference>
<protein>
    <submittedName>
        <fullName evidence="1">Uncharacterized protein</fullName>
    </submittedName>
</protein>
<accession>A0ABW5ZMR1</accession>
<comment type="caution">
    <text evidence="1">The sequence shown here is derived from an EMBL/GenBank/DDBJ whole genome shotgun (WGS) entry which is preliminary data.</text>
</comment>
<organism evidence="1 2">
    <name type="scientific">Psychroserpens luteus</name>
    <dbReference type="NCBI Taxonomy" id="1434066"/>
    <lineage>
        <taxon>Bacteria</taxon>
        <taxon>Pseudomonadati</taxon>
        <taxon>Bacteroidota</taxon>
        <taxon>Flavobacteriia</taxon>
        <taxon>Flavobacteriales</taxon>
        <taxon>Flavobacteriaceae</taxon>
        <taxon>Psychroserpens</taxon>
    </lineage>
</organism>
<sequence length="231" mass="27675">MAKYLTDISIGSEFSQEFSNGYTKLDFNQTTKVVQDIFWYLIPNKLEFDGIGKLNIRITSEIPDIKYSETAVGFAQYTYGQFKFSEYFELSQIEKNRIILKILQKVILDILMHNQEKANTLIEITNKIRDIGFEYMTEDKKLCKWNRKRDCRALIIYKIDENGQNAYINLTDKNGVVFFEEHLLKNRVYDFYNNLYKTKWIENKFQIINRHGNLYKEFDVEKTTYKNVYKK</sequence>
<evidence type="ECO:0000313" key="2">
    <source>
        <dbReference type="Proteomes" id="UP001597548"/>
    </source>
</evidence>
<evidence type="ECO:0000313" key="1">
    <source>
        <dbReference type="EMBL" id="MFD2914295.1"/>
    </source>
</evidence>